<evidence type="ECO:0000256" key="1">
    <source>
        <dbReference type="SAM" id="MobiDB-lite"/>
    </source>
</evidence>
<evidence type="ECO:0000313" key="3">
    <source>
        <dbReference type="EMBL" id="SMF49820.1"/>
    </source>
</evidence>
<feature type="compositionally biased region" description="Polar residues" evidence="1">
    <location>
        <begin position="1"/>
        <end position="24"/>
    </location>
</feature>
<accession>A0A1Y6C8Y2</accession>
<evidence type="ECO:0000313" key="4">
    <source>
        <dbReference type="Proteomes" id="UP000192907"/>
    </source>
</evidence>
<dbReference type="AlphaFoldDB" id="A0A1Y6C8Y2"/>
<protein>
    <submittedName>
        <fullName evidence="3">Uncharacterized protein</fullName>
    </submittedName>
</protein>
<dbReference type="EMBL" id="FWZT01000015">
    <property type="protein sequence ID" value="SMF49820.1"/>
    <property type="molecule type" value="Genomic_DNA"/>
</dbReference>
<keyword evidence="4" id="KW-1185">Reference proteome</keyword>
<reference evidence="4" key="1">
    <citation type="submission" date="2017-04" db="EMBL/GenBank/DDBJ databases">
        <authorList>
            <person name="Varghese N."/>
            <person name="Submissions S."/>
        </authorList>
    </citation>
    <scope>NUCLEOTIDE SEQUENCE [LARGE SCALE GENOMIC DNA]</scope>
    <source>
        <strain evidence="4">RKEM611</strain>
    </source>
</reference>
<gene>
    <name evidence="3" type="ORF">SAMN06296036_115120</name>
</gene>
<keyword evidence="2" id="KW-1133">Transmembrane helix</keyword>
<feature type="transmembrane region" description="Helical" evidence="2">
    <location>
        <begin position="44"/>
        <end position="64"/>
    </location>
</feature>
<evidence type="ECO:0000256" key="2">
    <source>
        <dbReference type="SAM" id="Phobius"/>
    </source>
</evidence>
<dbReference type="Proteomes" id="UP000192907">
    <property type="component" value="Unassembled WGS sequence"/>
</dbReference>
<keyword evidence="2" id="KW-0812">Transmembrane</keyword>
<proteinExistence type="predicted"/>
<organism evidence="3 4">
    <name type="scientific">Pseudobacteriovorax antillogorgiicola</name>
    <dbReference type="NCBI Taxonomy" id="1513793"/>
    <lineage>
        <taxon>Bacteria</taxon>
        <taxon>Pseudomonadati</taxon>
        <taxon>Bdellovibrionota</taxon>
        <taxon>Oligoflexia</taxon>
        <taxon>Oligoflexales</taxon>
        <taxon>Pseudobacteriovoracaceae</taxon>
        <taxon>Pseudobacteriovorax</taxon>
    </lineage>
</organism>
<dbReference type="RefSeq" id="WP_143478219.1">
    <property type="nucleotide sequence ID" value="NZ_FWZT01000015.1"/>
</dbReference>
<feature type="region of interest" description="Disordered" evidence="1">
    <location>
        <begin position="1"/>
        <end position="28"/>
    </location>
</feature>
<name>A0A1Y6C8Y2_9BACT</name>
<keyword evidence="2" id="KW-0472">Membrane</keyword>
<sequence length="79" mass="8925">MQPNTDFSKNSIHLGAYSQTSQDTGIIEEKKTHVDKKPSGSLDIHFSHIHLLLSLNNLTVVYVLEGKFRRVMLKKFANG</sequence>